<dbReference type="Proteomes" id="UP000809273">
    <property type="component" value="Unassembled WGS sequence"/>
</dbReference>
<feature type="transmembrane region" description="Helical" evidence="1">
    <location>
        <begin position="152"/>
        <end position="171"/>
    </location>
</feature>
<dbReference type="AlphaFoldDB" id="A0A9D8KDX6"/>
<name>A0A9D8KDX6_9DELT</name>
<evidence type="ECO:0000313" key="3">
    <source>
        <dbReference type="Proteomes" id="UP000809273"/>
    </source>
</evidence>
<proteinExistence type="predicted"/>
<keyword evidence="1" id="KW-0812">Transmembrane</keyword>
<reference evidence="2" key="2">
    <citation type="submission" date="2021-01" db="EMBL/GenBank/DDBJ databases">
        <authorList>
            <person name="Hahn C.R."/>
            <person name="Youssef N.H."/>
            <person name="Elshahed M."/>
        </authorList>
    </citation>
    <scope>NUCLEOTIDE SEQUENCE</scope>
    <source>
        <strain evidence="2">Zod_Metabat.24</strain>
    </source>
</reference>
<feature type="transmembrane region" description="Helical" evidence="1">
    <location>
        <begin position="71"/>
        <end position="90"/>
    </location>
</feature>
<evidence type="ECO:0000256" key="1">
    <source>
        <dbReference type="SAM" id="Phobius"/>
    </source>
</evidence>
<gene>
    <name evidence="2" type="ORF">JW984_01305</name>
</gene>
<feature type="transmembrane region" description="Helical" evidence="1">
    <location>
        <begin position="43"/>
        <end position="59"/>
    </location>
</feature>
<feature type="transmembrane region" description="Helical" evidence="1">
    <location>
        <begin position="211"/>
        <end position="236"/>
    </location>
</feature>
<sequence>MKRLTLLLLIFSLGAILIVIAPVFVFGFKVIGNTGLCPNDFMDILLWAPFMAVMFLLISKEVVESGGKAGVPSLVVLVLFGMILFEGHGIHFGANAIHNIQDGGEEAGKLLSDVIYFYDESLGHWLYDIGFFGLLGTLFVMELKSTDGEKIVGGELSVLLVSALLFGFYAASSALEGQTAYEVLVYFVLLIVISGIVSLKGVRKIMTKRLTLFLCSAGVVIIVAYTIYYIIFGGLIEPSEWM</sequence>
<feature type="transmembrane region" description="Helical" evidence="1">
    <location>
        <begin position="122"/>
        <end position="140"/>
    </location>
</feature>
<keyword evidence="1" id="KW-1133">Transmembrane helix</keyword>
<protein>
    <submittedName>
        <fullName evidence="2">Uncharacterized protein</fullName>
    </submittedName>
</protein>
<reference evidence="2" key="1">
    <citation type="journal article" date="2021" name="Environ. Microbiol.">
        <title>Genomic characterization of three novel Desulfobacterota classes expand the metabolic and phylogenetic diversity of the phylum.</title>
        <authorList>
            <person name="Murphy C.L."/>
            <person name="Biggerstaff J."/>
            <person name="Eichhorn A."/>
            <person name="Ewing E."/>
            <person name="Shahan R."/>
            <person name="Soriano D."/>
            <person name="Stewart S."/>
            <person name="VanMol K."/>
            <person name="Walker R."/>
            <person name="Walters P."/>
            <person name="Elshahed M.S."/>
            <person name="Youssef N.H."/>
        </authorList>
    </citation>
    <scope>NUCLEOTIDE SEQUENCE</scope>
    <source>
        <strain evidence="2">Zod_Metabat.24</strain>
    </source>
</reference>
<organism evidence="2 3">
    <name type="scientific">Candidatus Zymogenus saltonus</name>
    <dbReference type="NCBI Taxonomy" id="2844893"/>
    <lineage>
        <taxon>Bacteria</taxon>
        <taxon>Deltaproteobacteria</taxon>
        <taxon>Candidatus Zymogenia</taxon>
        <taxon>Candidatus Zymogeniales</taxon>
        <taxon>Candidatus Zymogenaceae</taxon>
        <taxon>Candidatus Zymogenus</taxon>
    </lineage>
</organism>
<evidence type="ECO:0000313" key="2">
    <source>
        <dbReference type="EMBL" id="MBN1571811.1"/>
    </source>
</evidence>
<accession>A0A9D8KDX6</accession>
<feature type="transmembrane region" description="Helical" evidence="1">
    <location>
        <begin position="183"/>
        <end position="199"/>
    </location>
</feature>
<comment type="caution">
    <text evidence="2">The sequence shown here is derived from an EMBL/GenBank/DDBJ whole genome shotgun (WGS) entry which is preliminary data.</text>
</comment>
<keyword evidence="1" id="KW-0472">Membrane</keyword>
<dbReference type="EMBL" id="JAFGIX010000006">
    <property type="protein sequence ID" value="MBN1571811.1"/>
    <property type="molecule type" value="Genomic_DNA"/>
</dbReference>